<name>A0ABQ9FG91_TEGGR</name>
<feature type="domain" description="Major facilitator superfamily (MFS) profile" evidence="4">
    <location>
        <begin position="42"/>
        <end position="446"/>
    </location>
</feature>
<sequence length="588" mass="64508">MAENKTQKSEIKILLNSKEVKNGAVKNKSDHAEFEPPDGGWGWVVAFSSMLVNGTVFGIINTFGILYVALVEEYAKDDPTISFKTAWVGSVCTGVTFLMCIVSSILSDRFGVRPIAIIGGILGCIGLVASAFITELELLYLTFGILLGVGASFVYSPSLVILGHYFKKHMGLVNGLVALGSSVFSILLSIALPRLLEHLHIKYTFLVLAGLYFIVIIGSCTFKPVLKREEHLAALTLSTESVYEHCYDCCSWTRKFLNVRIWKNRAYVVWAVALCIALFGYFVPFFHLVKYTKDMFPDSDGALLITYLQITSGIGRLVFGKVADFAFINRLHLQQGAFLLMGILSSCIPFSASYGGLVAIVLIMGFCDGIFVCLLGPIAFDIVGPREASQAIGFLLGIFSIPFTVGPPIAGLLYDHLHTYNVAFFCAGAPPILGAIIMFFIPKVKQNYPGATETQTFASISVLDLNDEQAMRAQSERRLQNEHSGPSKTELTVVKISDLLDPAEIDHKVHFRETTNGNIPEEKVSDLEQKTGTSDGYSGMKARGISESSTATDYDNENSKELIDEMDTLLDDINKQVDSFMNSPRTDL</sequence>
<dbReference type="InterPro" id="IPR020846">
    <property type="entry name" value="MFS_dom"/>
</dbReference>
<keyword evidence="6" id="KW-1185">Reference proteome</keyword>
<proteinExistence type="predicted"/>
<evidence type="ECO:0000313" key="5">
    <source>
        <dbReference type="EMBL" id="KAJ8314698.1"/>
    </source>
</evidence>
<reference evidence="5 6" key="1">
    <citation type="submission" date="2022-12" db="EMBL/GenBank/DDBJ databases">
        <title>Chromosome-level genome of Tegillarca granosa.</title>
        <authorList>
            <person name="Kim J."/>
        </authorList>
    </citation>
    <scope>NUCLEOTIDE SEQUENCE [LARGE SCALE GENOMIC DNA]</scope>
    <source>
        <strain evidence="5">Teg-2019</strain>
        <tissue evidence="5">Adductor muscle</tissue>
    </source>
</reference>
<protein>
    <recommendedName>
        <fullName evidence="4">Major facilitator superfamily (MFS) profile domain-containing protein</fullName>
    </recommendedName>
</protein>
<evidence type="ECO:0000256" key="2">
    <source>
        <dbReference type="SAM" id="MobiDB-lite"/>
    </source>
</evidence>
<feature type="transmembrane region" description="Helical" evidence="3">
    <location>
        <begin position="392"/>
        <end position="414"/>
    </location>
</feature>
<dbReference type="Pfam" id="PF07690">
    <property type="entry name" value="MFS_1"/>
    <property type="match status" value="1"/>
</dbReference>
<dbReference type="InterPro" id="IPR050327">
    <property type="entry name" value="Proton-linked_MCT"/>
</dbReference>
<feature type="transmembrane region" description="Helical" evidence="3">
    <location>
        <begin position="139"/>
        <end position="160"/>
    </location>
</feature>
<comment type="subcellular location">
    <subcellularLocation>
        <location evidence="1">Membrane</location>
        <topology evidence="1">Multi-pass membrane protein</topology>
    </subcellularLocation>
</comment>
<evidence type="ECO:0000256" key="3">
    <source>
        <dbReference type="SAM" id="Phobius"/>
    </source>
</evidence>
<accession>A0ABQ9FG91</accession>
<feature type="transmembrane region" description="Helical" evidence="3">
    <location>
        <begin position="114"/>
        <end position="133"/>
    </location>
</feature>
<feature type="transmembrane region" description="Helical" evidence="3">
    <location>
        <begin position="357"/>
        <end position="380"/>
    </location>
</feature>
<dbReference type="SUPFAM" id="SSF103473">
    <property type="entry name" value="MFS general substrate transporter"/>
    <property type="match status" value="1"/>
</dbReference>
<keyword evidence="3" id="KW-0472">Membrane</keyword>
<dbReference type="PROSITE" id="PS50850">
    <property type="entry name" value="MFS"/>
    <property type="match status" value="1"/>
</dbReference>
<dbReference type="PANTHER" id="PTHR11360:SF251">
    <property type="entry name" value="MAJOR FACILITATOR SUPERFAMILY (MFS) PROFILE DOMAIN-CONTAINING PROTEIN"/>
    <property type="match status" value="1"/>
</dbReference>
<dbReference type="Gene3D" id="1.20.1250.20">
    <property type="entry name" value="MFS general substrate transporter like domains"/>
    <property type="match status" value="2"/>
</dbReference>
<feature type="compositionally biased region" description="Basic and acidic residues" evidence="2">
    <location>
        <begin position="520"/>
        <end position="529"/>
    </location>
</feature>
<keyword evidence="3" id="KW-0812">Transmembrane</keyword>
<gene>
    <name evidence="5" type="ORF">KUTeg_006848</name>
</gene>
<feature type="transmembrane region" description="Helical" evidence="3">
    <location>
        <begin position="41"/>
        <end position="67"/>
    </location>
</feature>
<feature type="transmembrane region" description="Helical" evidence="3">
    <location>
        <begin position="172"/>
        <end position="191"/>
    </location>
</feature>
<feature type="transmembrane region" description="Helical" evidence="3">
    <location>
        <begin position="267"/>
        <end position="289"/>
    </location>
</feature>
<comment type="caution">
    <text evidence="5">The sequence shown here is derived from an EMBL/GenBank/DDBJ whole genome shotgun (WGS) entry which is preliminary data.</text>
</comment>
<dbReference type="InterPro" id="IPR036259">
    <property type="entry name" value="MFS_trans_sf"/>
</dbReference>
<feature type="transmembrane region" description="Helical" evidence="3">
    <location>
        <begin position="87"/>
        <end position="107"/>
    </location>
</feature>
<feature type="region of interest" description="Disordered" evidence="2">
    <location>
        <begin position="511"/>
        <end position="560"/>
    </location>
</feature>
<feature type="transmembrane region" description="Helical" evidence="3">
    <location>
        <begin position="203"/>
        <end position="222"/>
    </location>
</feature>
<keyword evidence="3" id="KW-1133">Transmembrane helix</keyword>
<dbReference type="PANTHER" id="PTHR11360">
    <property type="entry name" value="MONOCARBOXYLATE TRANSPORTER"/>
    <property type="match status" value="1"/>
</dbReference>
<feature type="transmembrane region" description="Helical" evidence="3">
    <location>
        <begin position="331"/>
        <end position="351"/>
    </location>
</feature>
<evidence type="ECO:0000259" key="4">
    <source>
        <dbReference type="PROSITE" id="PS50850"/>
    </source>
</evidence>
<organism evidence="5 6">
    <name type="scientific">Tegillarca granosa</name>
    <name type="common">Malaysian cockle</name>
    <name type="synonym">Anadara granosa</name>
    <dbReference type="NCBI Taxonomy" id="220873"/>
    <lineage>
        <taxon>Eukaryota</taxon>
        <taxon>Metazoa</taxon>
        <taxon>Spiralia</taxon>
        <taxon>Lophotrochozoa</taxon>
        <taxon>Mollusca</taxon>
        <taxon>Bivalvia</taxon>
        <taxon>Autobranchia</taxon>
        <taxon>Pteriomorphia</taxon>
        <taxon>Arcoida</taxon>
        <taxon>Arcoidea</taxon>
        <taxon>Arcidae</taxon>
        <taxon>Tegillarca</taxon>
    </lineage>
</organism>
<feature type="transmembrane region" description="Helical" evidence="3">
    <location>
        <begin position="420"/>
        <end position="441"/>
    </location>
</feature>
<evidence type="ECO:0000313" key="6">
    <source>
        <dbReference type="Proteomes" id="UP001217089"/>
    </source>
</evidence>
<dbReference type="InterPro" id="IPR011701">
    <property type="entry name" value="MFS"/>
</dbReference>
<evidence type="ECO:0000256" key="1">
    <source>
        <dbReference type="ARBA" id="ARBA00004141"/>
    </source>
</evidence>
<dbReference type="EMBL" id="JARBDR010000337">
    <property type="protein sequence ID" value="KAJ8314698.1"/>
    <property type="molecule type" value="Genomic_DNA"/>
</dbReference>
<feature type="transmembrane region" description="Helical" evidence="3">
    <location>
        <begin position="301"/>
        <end position="319"/>
    </location>
</feature>
<dbReference type="Proteomes" id="UP001217089">
    <property type="component" value="Unassembled WGS sequence"/>
</dbReference>